<comment type="pathway">
    <text evidence="1">Cofactor biosynthesis; molybdopterin biosynthesis.</text>
</comment>
<dbReference type="InterPro" id="IPR001453">
    <property type="entry name" value="MoaB/Mog_dom"/>
</dbReference>
<evidence type="ECO:0000259" key="2">
    <source>
        <dbReference type="SMART" id="SM00852"/>
    </source>
</evidence>
<dbReference type="SUPFAM" id="SSF53218">
    <property type="entry name" value="Molybdenum cofactor biosynthesis proteins"/>
    <property type="match status" value="1"/>
</dbReference>
<comment type="cofactor">
    <cofactor evidence="1">
        <name>Mg(2+)</name>
        <dbReference type="ChEBI" id="CHEBI:18420"/>
    </cofactor>
</comment>
<gene>
    <name evidence="3" type="ORF">SPTER_30720</name>
</gene>
<comment type="similarity">
    <text evidence="1">Belongs to the MoeA family.</text>
</comment>
<dbReference type="CDD" id="cd03522">
    <property type="entry name" value="MoeA_like"/>
    <property type="match status" value="1"/>
</dbReference>
<feature type="domain" description="MoaB/Mog" evidence="2">
    <location>
        <begin position="173"/>
        <end position="305"/>
    </location>
</feature>
<dbReference type="OrthoDB" id="9767940at2"/>
<dbReference type="PANTHER" id="PTHR10192:SF28">
    <property type="entry name" value="MOLYBDOPTERIN MOLYBDENUMTRANSFERASE"/>
    <property type="match status" value="1"/>
</dbReference>
<evidence type="ECO:0000313" key="4">
    <source>
        <dbReference type="Proteomes" id="UP000320776"/>
    </source>
</evidence>
<dbReference type="KEGG" id="sted:SPTER_30720"/>
<dbReference type="Proteomes" id="UP000320776">
    <property type="component" value="Chromosome"/>
</dbReference>
<dbReference type="GO" id="GO:0005829">
    <property type="term" value="C:cytosol"/>
    <property type="evidence" value="ECO:0007669"/>
    <property type="project" value="TreeGrafter"/>
</dbReference>
<accession>A0A517DWC9</accession>
<protein>
    <recommendedName>
        <fullName evidence="1">Molybdopterin molybdenumtransferase</fullName>
        <ecNumber evidence="1">2.10.1.1</ecNumber>
    </recommendedName>
</protein>
<keyword evidence="4" id="KW-1185">Reference proteome</keyword>
<evidence type="ECO:0000256" key="1">
    <source>
        <dbReference type="RuleBase" id="RU365090"/>
    </source>
</evidence>
<dbReference type="EMBL" id="CP036259">
    <property type="protein sequence ID" value="QDR81662.1"/>
    <property type="molecule type" value="Genomic_DNA"/>
</dbReference>
<keyword evidence="1" id="KW-0808">Transferase</keyword>
<reference evidence="3 4" key="1">
    <citation type="submission" date="2019-02" db="EMBL/GenBank/DDBJ databases">
        <title>Closed genome of Sporomusa termitida DSM 4440.</title>
        <authorList>
            <person name="Poehlein A."/>
            <person name="Daniel R."/>
        </authorList>
    </citation>
    <scope>NUCLEOTIDE SEQUENCE [LARGE SCALE GENOMIC DNA]</scope>
    <source>
        <strain evidence="3 4">DSM 4440</strain>
    </source>
</reference>
<dbReference type="Pfam" id="PF00994">
    <property type="entry name" value="MoCF_biosynth"/>
    <property type="match status" value="1"/>
</dbReference>
<comment type="function">
    <text evidence="1">Catalyzes the insertion of molybdate into adenylated molybdopterin with the concomitant release of AMP.</text>
</comment>
<dbReference type="Gene3D" id="3.40.980.10">
    <property type="entry name" value="MoaB/Mog-like domain"/>
    <property type="match status" value="1"/>
</dbReference>
<comment type="catalytic activity">
    <reaction evidence="1">
        <text>adenylyl-molybdopterin + molybdate = Mo-molybdopterin + AMP + H(+)</text>
        <dbReference type="Rhea" id="RHEA:35047"/>
        <dbReference type="ChEBI" id="CHEBI:15378"/>
        <dbReference type="ChEBI" id="CHEBI:36264"/>
        <dbReference type="ChEBI" id="CHEBI:62727"/>
        <dbReference type="ChEBI" id="CHEBI:71302"/>
        <dbReference type="ChEBI" id="CHEBI:456215"/>
    </reaction>
</comment>
<sequence length="340" mass="36574">MQIVRVEEAIGNVLCHDITQIVPGEFKGQAFKKGHIITEQDIPRLLQLGKEHLYVWEVKEGFLHENDAGLRIARAIQGVGLALTEPREGKVSLVAEYDGLFTVNEEFLTSINMIEEIVAATRNNHRPVKKGDIVAGVRVIPLLIEEAKIKTVEAIGQAAAVTAVSPYRACKVGIITTGSEVYHGRIQDKFGPVVKAKVEGYGCEVMQHILVPDDRDQIAQAVRALIADGADLILTTGGMSVDPDDVSPSGIRKAGAEIVTYGAPVLPGSMLMVAYLGQVPVLGLPGCVMYHKTTVFDLLLPLVLTGRQLTRPMIVKLGLGGLCLECEVCQYPACSFGTGA</sequence>
<keyword evidence="1" id="KW-0460">Magnesium</keyword>
<organism evidence="3 4">
    <name type="scientific">Sporomusa termitida</name>
    <dbReference type="NCBI Taxonomy" id="2377"/>
    <lineage>
        <taxon>Bacteria</taxon>
        <taxon>Bacillati</taxon>
        <taxon>Bacillota</taxon>
        <taxon>Negativicutes</taxon>
        <taxon>Selenomonadales</taxon>
        <taxon>Sporomusaceae</taxon>
        <taxon>Sporomusa</taxon>
    </lineage>
</organism>
<keyword evidence="1" id="KW-0500">Molybdenum</keyword>
<dbReference type="EC" id="2.10.1.1" evidence="1"/>
<dbReference type="InterPro" id="IPR036425">
    <property type="entry name" value="MoaB/Mog-like_dom_sf"/>
</dbReference>
<keyword evidence="1" id="KW-0501">Molybdenum cofactor biosynthesis</keyword>
<dbReference type="RefSeq" id="WP_144351130.1">
    <property type="nucleotide sequence ID" value="NZ_CP036259.1"/>
</dbReference>
<dbReference type="InterPro" id="IPR038987">
    <property type="entry name" value="MoeA-like"/>
</dbReference>
<keyword evidence="1" id="KW-0479">Metal-binding</keyword>
<name>A0A517DWC9_9FIRM</name>
<proteinExistence type="inferred from homology"/>
<evidence type="ECO:0000313" key="3">
    <source>
        <dbReference type="EMBL" id="QDR81662.1"/>
    </source>
</evidence>
<dbReference type="AlphaFoldDB" id="A0A517DWC9"/>
<dbReference type="PANTHER" id="PTHR10192">
    <property type="entry name" value="MOLYBDOPTERIN BIOSYNTHESIS PROTEIN"/>
    <property type="match status" value="1"/>
</dbReference>
<dbReference type="GO" id="GO:0006777">
    <property type="term" value="P:Mo-molybdopterin cofactor biosynthetic process"/>
    <property type="evidence" value="ECO:0007669"/>
    <property type="project" value="UniProtKB-UniRule"/>
</dbReference>
<dbReference type="GO" id="GO:0046872">
    <property type="term" value="F:metal ion binding"/>
    <property type="evidence" value="ECO:0007669"/>
    <property type="project" value="UniProtKB-UniRule"/>
</dbReference>
<dbReference type="GO" id="GO:0061599">
    <property type="term" value="F:molybdopterin molybdotransferase activity"/>
    <property type="evidence" value="ECO:0007669"/>
    <property type="project" value="UniProtKB-UniRule"/>
</dbReference>
<dbReference type="SMART" id="SM00852">
    <property type="entry name" value="MoCF_biosynth"/>
    <property type="match status" value="1"/>
</dbReference>
<dbReference type="UniPathway" id="UPA00344"/>